<feature type="compositionally biased region" description="Basic and acidic residues" evidence="1">
    <location>
        <begin position="70"/>
        <end position="97"/>
    </location>
</feature>
<feature type="region of interest" description="Disordered" evidence="1">
    <location>
        <begin position="65"/>
        <end position="130"/>
    </location>
</feature>
<dbReference type="Proteomes" id="UP001431209">
    <property type="component" value="Unassembled WGS sequence"/>
</dbReference>
<dbReference type="EMBL" id="JAOPGA020001879">
    <property type="protein sequence ID" value="KAL0491879.1"/>
    <property type="molecule type" value="Genomic_DNA"/>
</dbReference>
<evidence type="ECO:0000313" key="3">
    <source>
        <dbReference type="Proteomes" id="UP001431209"/>
    </source>
</evidence>
<feature type="compositionally biased region" description="Low complexity" evidence="1">
    <location>
        <begin position="98"/>
        <end position="107"/>
    </location>
</feature>
<accession>A0AAW2ZT18</accession>
<dbReference type="SUPFAM" id="SSF48403">
    <property type="entry name" value="Ankyrin repeat"/>
    <property type="match status" value="1"/>
</dbReference>
<name>A0AAW2ZT18_9EUKA</name>
<reference evidence="2 3" key="1">
    <citation type="submission" date="2024-03" db="EMBL/GenBank/DDBJ databases">
        <title>The Acrasis kona genome and developmental transcriptomes reveal deep origins of eukaryotic multicellular pathways.</title>
        <authorList>
            <person name="Sheikh S."/>
            <person name="Fu C.-J."/>
            <person name="Brown M.W."/>
            <person name="Baldauf S.L."/>
        </authorList>
    </citation>
    <scope>NUCLEOTIDE SEQUENCE [LARGE SCALE GENOMIC DNA]</scope>
    <source>
        <strain evidence="2 3">ATCC MYA-3509</strain>
    </source>
</reference>
<keyword evidence="3" id="KW-1185">Reference proteome</keyword>
<dbReference type="InterPro" id="IPR036770">
    <property type="entry name" value="Ankyrin_rpt-contain_sf"/>
</dbReference>
<evidence type="ECO:0000256" key="1">
    <source>
        <dbReference type="SAM" id="MobiDB-lite"/>
    </source>
</evidence>
<protein>
    <submittedName>
        <fullName evidence="2">Uncharacterized protein</fullName>
    </submittedName>
</protein>
<proteinExistence type="predicted"/>
<gene>
    <name evidence="2" type="ORF">AKO1_000537</name>
</gene>
<dbReference type="AlphaFoldDB" id="A0AAW2ZT18"/>
<sequence length="492" mass="56253">MNAYVKTEMRLVFSDGETPKEATNLGVFCNGKINRLFGYVPDFGKEEKILVVSLKRGNQTQKIYNGVLYKGDDGGKPIEPEEPHTDHDNGSGDKSPDDPSSQDGDNSPENDQTNPSKKRKLDNGSGSSDVGHSVPLFNMSNFLISSFCRSFADESGGLTDENRIIQTASEWIDKRDMYGRPITFYLVSEPDAPISLIDSLFNECGYDVDEQDVFGGTCAHWAKHDGAIKQYERMVEHHDANVEIKNWDDVTASELEFDEQENSRHEKDELVLGEQDVIQHSVDDKKETIMHQLGQLQTDYSITKTDQGETQPLDHHLRSNQFFDEEEGVCAEFITDFEFNKETKEVEPFEIKAKVHKGTGEGKENRYYVSGDGEQVEYNNQMRNYFSLTLNHREEFYRDLFECKVSDDEQFISAKANVDMNKLRDAFKLKNLQSSHKRIELNLQLSYEWIEQNVQTGLYTRKMIYDSDDFVLLSWDDQSNTRVAETQKSGGV</sequence>
<evidence type="ECO:0000313" key="2">
    <source>
        <dbReference type="EMBL" id="KAL0491879.1"/>
    </source>
</evidence>
<comment type="caution">
    <text evidence="2">The sequence shown here is derived from an EMBL/GenBank/DDBJ whole genome shotgun (WGS) entry which is preliminary data.</text>
</comment>
<organism evidence="2 3">
    <name type="scientific">Acrasis kona</name>
    <dbReference type="NCBI Taxonomy" id="1008807"/>
    <lineage>
        <taxon>Eukaryota</taxon>
        <taxon>Discoba</taxon>
        <taxon>Heterolobosea</taxon>
        <taxon>Tetramitia</taxon>
        <taxon>Eutetramitia</taxon>
        <taxon>Acrasidae</taxon>
        <taxon>Acrasis</taxon>
    </lineage>
</organism>